<protein>
    <recommendedName>
        <fullName evidence="2">VOC domain-containing protein</fullName>
    </recommendedName>
</protein>
<sequence>MTLGHFLWGDLSTYDIAAARADYSALFGWSFDGDPSYDFAQLRRAQVAAVFPMPSRLAKMDMPSFWMSYVHVADVDQTVAQARAHEGVIIEVEPQAFDHSARIALIRDPSGAGFTVYEGPDITPKIAGQGVVGARFHHVPDLSLISDFYADLFGWTFAKVSDNPWPTYDVLHPDGTRVAQVEEVPEKIRGKFRYWMPCFSVRSLEETRGLNSQQGGDHLHDLSETRAMLRDRQGAHFMVRAAEHERAETPPAAPSPTETPFAWKALLGLLCIWLAVFFDLQAFWGVLFLIWTWPALRSGRADFLEPIDRRARPMLYWLTIGTWLVLSVWLIMDSLV</sequence>
<evidence type="ECO:0000313" key="4">
    <source>
        <dbReference type="Proteomes" id="UP000240418"/>
    </source>
</evidence>
<comment type="caution">
    <text evidence="3">The sequence shown here is derived from an EMBL/GenBank/DDBJ whole genome shotgun (WGS) entry which is preliminary data.</text>
</comment>
<feature type="transmembrane region" description="Helical" evidence="1">
    <location>
        <begin position="265"/>
        <end position="293"/>
    </location>
</feature>
<keyword evidence="1" id="KW-0812">Transmembrane</keyword>
<evidence type="ECO:0000259" key="2">
    <source>
        <dbReference type="PROSITE" id="PS51819"/>
    </source>
</evidence>
<feature type="domain" description="VOC" evidence="2">
    <location>
        <begin position="2"/>
        <end position="119"/>
    </location>
</feature>
<dbReference type="Proteomes" id="UP000240418">
    <property type="component" value="Unassembled WGS sequence"/>
</dbReference>
<accession>A0A2P8FBL7</accession>
<keyword evidence="1" id="KW-0472">Membrane</keyword>
<dbReference type="InterPro" id="IPR052164">
    <property type="entry name" value="Anthracycline_SecMetBiosynth"/>
</dbReference>
<keyword evidence="4" id="KW-1185">Reference proteome</keyword>
<dbReference type="InterPro" id="IPR029068">
    <property type="entry name" value="Glyas_Bleomycin-R_OHBP_Dase"/>
</dbReference>
<dbReference type="SUPFAM" id="SSF54593">
    <property type="entry name" value="Glyoxalase/Bleomycin resistance protein/Dihydroxybiphenyl dioxygenase"/>
    <property type="match status" value="1"/>
</dbReference>
<dbReference type="Gene3D" id="3.10.180.10">
    <property type="entry name" value="2,3-Dihydroxybiphenyl 1,2-Dioxygenase, domain 1"/>
    <property type="match status" value="2"/>
</dbReference>
<dbReference type="PROSITE" id="PS51819">
    <property type="entry name" value="VOC"/>
    <property type="match status" value="1"/>
</dbReference>
<dbReference type="PANTHER" id="PTHR33993:SF14">
    <property type="entry name" value="GB|AAF24581.1"/>
    <property type="match status" value="1"/>
</dbReference>
<dbReference type="InterPro" id="IPR037523">
    <property type="entry name" value="VOC_core"/>
</dbReference>
<evidence type="ECO:0000313" key="3">
    <source>
        <dbReference type="EMBL" id="PSL19126.1"/>
    </source>
</evidence>
<proteinExistence type="predicted"/>
<keyword evidence="1" id="KW-1133">Transmembrane helix</keyword>
<evidence type="ECO:0000256" key="1">
    <source>
        <dbReference type="SAM" id="Phobius"/>
    </source>
</evidence>
<dbReference type="PANTHER" id="PTHR33993">
    <property type="entry name" value="GLYOXALASE-RELATED"/>
    <property type="match status" value="1"/>
</dbReference>
<name>A0A2P8FBL7_9RHOB</name>
<organism evidence="3 4">
    <name type="scientific">Shimia abyssi</name>
    <dbReference type="NCBI Taxonomy" id="1662395"/>
    <lineage>
        <taxon>Bacteria</taxon>
        <taxon>Pseudomonadati</taxon>
        <taxon>Pseudomonadota</taxon>
        <taxon>Alphaproteobacteria</taxon>
        <taxon>Rhodobacterales</taxon>
        <taxon>Roseobacteraceae</taxon>
    </lineage>
</organism>
<dbReference type="AlphaFoldDB" id="A0A2P8FBL7"/>
<dbReference type="CDD" id="cd07247">
    <property type="entry name" value="SgaA_N_like"/>
    <property type="match status" value="1"/>
</dbReference>
<reference evidence="3 4" key="1">
    <citation type="submission" date="2018-03" db="EMBL/GenBank/DDBJ databases">
        <title>Genomic Encyclopedia of Archaeal and Bacterial Type Strains, Phase II (KMG-II): from individual species to whole genera.</title>
        <authorList>
            <person name="Goeker M."/>
        </authorList>
    </citation>
    <scope>NUCLEOTIDE SEQUENCE [LARGE SCALE GENOMIC DNA]</scope>
    <source>
        <strain evidence="3 4">DSM 100673</strain>
    </source>
</reference>
<dbReference type="EMBL" id="PYGJ01000007">
    <property type="protein sequence ID" value="PSL19126.1"/>
    <property type="molecule type" value="Genomic_DNA"/>
</dbReference>
<dbReference type="RefSeq" id="WP_106608745.1">
    <property type="nucleotide sequence ID" value="NZ_PYGJ01000007.1"/>
</dbReference>
<feature type="transmembrane region" description="Helical" evidence="1">
    <location>
        <begin position="314"/>
        <end position="332"/>
    </location>
</feature>
<gene>
    <name evidence="3" type="ORF">CLV88_10769</name>
</gene>
<dbReference type="OrthoDB" id="9793039at2"/>